<dbReference type="Pfam" id="PF09057">
    <property type="entry name" value="Smac_DIABLO"/>
    <property type="match status" value="1"/>
</dbReference>
<sequence length="264" mass="29422">MQAARQSCSCLTGVIVQSRTNFLLSSSKMASLRRGLSYINFIRNTVCALGSNKLTRQQFLRLPETVRKNGVPFSVGSGLCSVPFTQQAEQLSHEALIRRASNLVTDSANTYLSQTTLALVDSLTQYAKTLHTLIALQRRYLASLGKMTPAEEDSIWQVIIGQRVEVGDRLDACNRFEINWINAINICEMAAEAAYTSGAEHASVTVKSHIQMAQAQVQESRQLTKDAEKKLAEIKADEIQRMAEYANTRDINVEDMPEAYLRED</sequence>
<evidence type="ECO:0000256" key="4">
    <source>
        <dbReference type="ARBA" id="ARBA00023128"/>
    </source>
</evidence>
<evidence type="ECO:0000256" key="1">
    <source>
        <dbReference type="ARBA" id="ARBA00004173"/>
    </source>
</evidence>
<evidence type="ECO:0000313" key="9">
    <source>
        <dbReference type="Proteomes" id="UP000823561"/>
    </source>
</evidence>
<evidence type="ECO:0000256" key="3">
    <source>
        <dbReference type="ARBA" id="ARBA00022946"/>
    </source>
</evidence>
<gene>
    <name evidence="8" type="ORF">AALO_G00203210</name>
</gene>
<dbReference type="FunFam" id="1.20.58.70:FF:000012">
    <property type="entry name" value="diablo homolog, mitochondrial isoform X1"/>
    <property type="match status" value="1"/>
</dbReference>
<organism evidence="8 9">
    <name type="scientific">Alosa alosa</name>
    <name type="common">allis shad</name>
    <dbReference type="NCBI Taxonomy" id="278164"/>
    <lineage>
        <taxon>Eukaryota</taxon>
        <taxon>Metazoa</taxon>
        <taxon>Chordata</taxon>
        <taxon>Craniata</taxon>
        <taxon>Vertebrata</taxon>
        <taxon>Euteleostomi</taxon>
        <taxon>Actinopterygii</taxon>
        <taxon>Neopterygii</taxon>
        <taxon>Teleostei</taxon>
        <taxon>Clupei</taxon>
        <taxon>Clupeiformes</taxon>
        <taxon>Clupeoidei</taxon>
        <taxon>Clupeidae</taxon>
        <taxon>Alosa</taxon>
    </lineage>
</organism>
<keyword evidence="2" id="KW-0053">Apoptosis</keyword>
<accession>A0AAV6G342</accession>
<evidence type="ECO:0000313" key="8">
    <source>
        <dbReference type="EMBL" id="KAG5269543.1"/>
    </source>
</evidence>
<keyword evidence="9" id="KW-1185">Reference proteome</keyword>
<evidence type="ECO:0000256" key="6">
    <source>
        <dbReference type="ARBA" id="ARBA00046319"/>
    </source>
</evidence>
<dbReference type="GO" id="GO:0008631">
    <property type="term" value="P:intrinsic apoptotic signaling pathway in response to oxidative stress"/>
    <property type="evidence" value="ECO:0007669"/>
    <property type="project" value="TreeGrafter"/>
</dbReference>
<evidence type="ECO:0000256" key="7">
    <source>
        <dbReference type="SAM" id="Coils"/>
    </source>
</evidence>
<protein>
    <recommendedName>
        <fullName evidence="5">Direct IAP-binding protein with low pI</fullName>
    </recommendedName>
</protein>
<comment type="subcellular location">
    <subcellularLocation>
        <location evidence="1">Mitochondrion</location>
    </subcellularLocation>
</comment>
<dbReference type="PANTHER" id="PTHR32247:SF4">
    <property type="entry name" value="DIRECT IAP-BINDING PROTEIN WITH LOW PI"/>
    <property type="match status" value="1"/>
</dbReference>
<dbReference type="GO" id="GO:0043065">
    <property type="term" value="P:positive regulation of apoptotic process"/>
    <property type="evidence" value="ECO:0007669"/>
    <property type="project" value="UniProtKB-ARBA"/>
</dbReference>
<comment type="similarity">
    <text evidence="6">Belongs to the Smac/DIABLO protein family.</text>
</comment>
<proteinExistence type="inferred from homology"/>
<comment type="caution">
    <text evidence="8">The sequence shown here is derived from an EMBL/GenBank/DDBJ whole genome shotgun (WGS) entry which is preliminary data.</text>
</comment>
<feature type="coiled-coil region" evidence="7">
    <location>
        <begin position="210"/>
        <end position="237"/>
    </location>
</feature>
<evidence type="ECO:0000256" key="2">
    <source>
        <dbReference type="ARBA" id="ARBA00022703"/>
    </source>
</evidence>
<keyword evidence="4" id="KW-0496">Mitochondrion</keyword>
<dbReference type="Gene3D" id="1.20.58.70">
    <property type="match status" value="1"/>
</dbReference>
<dbReference type="SUPFAM" id="SSF46984">
    <property type="entry name" value="Smac/diablo"/>
    <property type="match status" value="1"/>
</dbReference>
<name>A0AAV6G342_9TELE</name>
<dbReference type="PANTHER" id="PTHR32247">
    <property type="entry name" value="DIABLO HOMOLOG, MITOCHONDRIAL"/>
    <property type="match status" value="1"/>
</dbReference>
<dbReference type="EMBL" id="JADWDJ010000015">
    <property type="protein sequence ID" value="KAG5269543.1"/>
    <property type="molecule type" value="Genomic_DNA"/>
</dbReference>
<dbReference type="GO" id="GO:0051402">
    <property type="term" value="P:neuron apoptotic process"/>
    <property type="evidence" value="ECO:0007669"/>
    <property type="project" value="TreeGrafter"/>
</dbReference>
<dbReference type="InterPro" id="IPR009062">
    <property type="entry name" value="Smac/DIABLO-like_sf"/>
</dbReference>
<dbReference type="AlphaFoldDB" id="A0AAV6G342"/>
<reference evidence="8" key="1">
    <citation type="submission" date="2020-10" db="EMBL/GenBank/DDBJ databases">
        <title>Chromosome-scale genome assembly of the Allis shad, Alosa alosa.</title>
        <authorList>
            <person name="Margot Z."/>
            <person name="Christophe K."/>
            <person name="Cabau C."/>
            <person name="Louis A."/>
            <person name="Berthelot C."/>
            <person name="Parey E."/>
            <person name="Roest Crollius H."/>
            <person name="Montfort J."/>
            <person name="Robinson-Rechavi M."/>
            <person name="Bucao C."/>
            <person name="Bouchez O."/>
            <person name="Gislard M."/>
            <person name="Lluch J."/>
            <person name="Milhes M."/>
            <person name="Lampietro C."/>
            <person name="Lopez Roques C."/>
            <person name="Donnadieu C."/>
            <person name="Braasch I."/>
            <person name="Desvignes T."/>
            <person name="Postlethwait J."/>
            <person name="Bobe J."/>
            <person name="Guiguen Y."/>
        </authorList>
    </citation>
    <scope>NUCLEOTIDE SEQUENCE</scope>
    <source>
        <strain evidence="8">M-15738</strain>
        <tissue evidence="8">Blood</tissue>
    </source>
</reference>
<evidence type="ECO:0000256" key="5">
    <source>
        <dbReference type="ARBA" id="ARBA00033049"/>
    </source>
</evidence>
<keyword evidence="3" id="KW-0809">Transit peptide</keyword>
<dbReference type="Proteomes" id="UP000823561">
    <property type="component" value="Chromosome 15"/>
</dbReference>
<dbReference type="InterPro" id="IPR015142">
    <property type="entry name" value="Smac_DIABLO"/>
</dbReference>
<keyword evidence="7" id="KW-0175">Coiled coil</keyword>
<dbReference type="GO" id="GO:0005739">
    <property type="term" value="C:mitochondrion"/>
    <property type="evidence" value="ECO:0007669"/>
    <property type="project" value="UniProtKB-SubCell"/>
</dbReference>